<dbReference type="Pfam" id="PF00112">
    <property type="entry name" value="Peptidase_C1"/>
    <property type="match status" value="1"/>
</dbReference>
<evidence type="ECO:0000256" key="1">
    <source>
        <dbReference type="ARBA" id="ARBA00008455"/>
    </source>
</evidence>
<dbReference type="SMART" id="SM00645">
    <property type="entry name" value="Pept_C1"/>
    <property type="match status" value="1"/>
</dbReference>
<evidence type="ECO:0000259" key="5">
    <source>
        <dbReference type="SMART" id="SM00645"/>
    </source>
</evidence>
<reference evidence="7" key="1">
    <citation type="journal article" date="2015" name="Proc. Natl. Acad. Sci. U.S.A.">
        <title>Genome sequence of the Asian Tiger mosquito, Aedes albopictus, reveals insights into its biology, genetics, and evolution.</title>
        <authorList>
            <person name="Chen X.G."/>
            <person name="Jiang X."/>
            <person name="Gu J."/>
            <person name="Xu M."/>
            <person name="Wu Y."/>
            <person name="Deng Y."/>
            <person name="Zhang C."/>
            <person name="Bonizzoni M."/>
            <person name="Dermauw W."/>
            <person name="Vontas J."/>
            <person name="Armbruster P."/>
            <person name="Huang X."/>
            <person name="Yang Y."/>
            <person name="Zhang H."/>
            <person name="He W."/>
            <person name="Peng H."/>
            <person name="Liu Y."/>
            <person name="Wu K."/>
            <person name="Chen J."/>
            <person name="Lirakis M."/>
            <person name="Topalis P."/>
            <person name="Van Leeuwen T."/>
            <person name="Hall A.B."/>
            <person name="Jiang X."/>
            <person name="Thorpe C."/>
            <person name="Mueller R.L."/>
            <person name="Sun C."/>
            <person name="Waterhouse R.M."/>
            <person name="Yan G."/>
            <person name="Tu Z.J."/>
            <person name="Fang X."/>
            <person name="James A.A."/>
        </authorList>
    </citation>
    <scope>NUCLEOTIDE SEQUENCE [LARGE SCALE GENOMIC DNA]</scope>
    <source>
        <strain evidence="7">Foshan</strain>
    </source>
</reference>
<dbReference type="EnsemblMetazoa" id="AALFPA23_007942.R10691">
    <property type="protein sequence ID" value="AALFPA23_007942.P10691"/>
    <property type="gene ID" value="AALFPA23_007942"/>
</dbReference>
<dbReference type="GeneID" id="115259770"/>
<keyword evidence="4" id="KW-0788">Thiol protease</keyword>
<dbReference type="PANTHER" id="PTHR12411">
    <property type="entry name" value="CYSTEINE PROTEASE FAMILY C1-RELATED"/>
    <property type="match status" value="1"/>
</dbReference>
<accession>A0ABM1YCU7</accession>
<evidence type="ECO:0000313" key="7">
    <source>
        <dbReference type="Proteomes" id="UP000069940"/>
    </source>
</evidence>
<dbReference type="InterPro" id="IPR000169">
    <property type="entry name" value="Pept_cys_AS"/>
</dbReference>
<feature type="domain" description="Peptidase C1A papain C-terminal" evidence="5">
    <location>
        <begin position="111"/>
        <end position="355"/>
    </location>
</feature>
<evidence type="ECO:0000313" key="6">
    <source>
        <dbReference type="EnsemblMetazoa" id="AALFPA23_007942.P10691"/>
    </source>
</evidence>
<dbReference type="CDD" id="cd02620">
    <property type="entry name" value="Peptidase_C1A_CathepsinB"/>
    <property type="match status" value="1"/>
</dbReference>
<protein>
    <recommendedName>
        <fullName evidence="5">Peptidase C1A papain C-terminal domain-containing protein</fullName>
    </recommendedName>
</protein>
<keyword evidence="7" id="KW-1185">Reference proteome</keyword>
<evidence type="ECO:0000256" key="4">
    <source>
        <dbReference type="ARBA" id="ARBA00022807"/>
    </source>
</evidence>
<dbReference type="Proteomes" id="UP000069940">
    <property type="component" value="Unassembled WGS sequence"/>
</dbReference>
<evidence type="ECO:0000256" key="3">
    <source>
        <dbReference type="ARBA" id="ARBA00022801"/>
    </source>
</evidence>
<dbReference type="PROSITE" id="PS00139">
    <property type="entry name" value="THIOL_PROTEASE_CYS"/>
    <property type="match status" value="1"/>
</dbReference>
<dbReference type="PRINTS" id="PR00705">
    <property type="entry name" value="PAPAIN"/>
</dbReference>
<dbReference type="SUPFAM" id="SSF54001">
    <property type="entry name" value="Cysteine proteinases"/>
    <property type="match status" value="1"/>
</dbReference>
<dbReference type="Gene3D" id="3.90.70.10">
    <property type="entry name" value="Cysteine proteinases"/>
    <property type="match status" value="1"/>
</dbReference>
<dbReference type="InterPro" id="IPR000668">
    <property type="entry name" value="Peptidase_C1A_C"/>
</dbReference>
<keyword evidence="2" id="KW-0645">Protease</keyword>
<dbReference type="InterPro" id="IPR013128">
    <property type="entry name" value="Peptidase_C1A"/>
</dbReference>
<evidence type="ECO:0000256" key="2">
    <source>
        <dbReference type="ARBA" id="ARBA00022670"/>
    </source>
</evidence>
<name>A0ABM1YCU7_AEDAL</name>
<organism evidence="6 7">
    <name type="scientific">Aedes albopictus</name>
    <name type="common">Asian tiger mosquito</name>
    <name type="synonym">Stegomyia albopicta</name>
    <dbReference type="NCBI Taxonomy" id="7160"/>
    <lineage>
        <taxon>Eukaryota</taxon>
        <taxon>Metazoa</taxon>
        <taxon>Ecdysozoa</taxon>
        <taxon>Arthropoda</taxon>
        <taxon>Hexapoda</taxon>
        <taxon>Insecta</taxon>
        <taxon>Pterygota</taxon>
        <taxon>Neoptera</taxon>
        <taxon>Endopterygota</taxon>
        <taxon>Diptera</taxon>
        <taxon>Nematocera</taxon>
        <taxon>Culicoidea</taxon>
        <taxon>Culicidae</taxon>
        <taxon>Culicinae</taxon>
        <taxon>Aedini</taxon>
        <taxon>Aedes</taxon>
        <taxon>Stegomyia</taxon>
    </lineage>
</organism>
<comment type="similarity">
    <text evidence="1">Belongs to the peptidase C1 family.</text>
</comment>
<reference evidence="6" key="2">
    <citation type="submission" date="2025-05" db="UniProtKB">
        <authorList>
            <consortium name="EnsemblMetazoa"/>
        </authorList>
    </citation>
    <scope>IDENTIFICATION</scope>
    <source>
        <strain evidence="6">Foshan</strain>
    </source>
</reference>
<proteinExistence type="inferred from homology"/>
<sequence>MRRYDRTWGAHKQPFQFRYGYGREMVRIEILVFAVAVAVAAASRSKRLGDDPFNDGFLAQVQRHAKTWKPDATFRDGIRFENFQNMKGIFESKIGFRLPTKRHDVAYNMDIPEFFDAREKWPFCKSISTIKNQGLCGACWAVAAVSVMSDRLCIHSEGKYDLELAAEDLMGCCKDCGNGCNGGFLDGTSFQYWVDVGLVSGAAYNSTDGCKPYPFKPCLYPFEGCHPERTPQCTHHCTEGYDGSYRKDKYYGSAAYKLPNDERMIQLEIMTNGPVESGFTVYQDLYLYKSGVYQHVVGREVGKHAVRLIGWGKERGVPYWLIANSYGEDWGEHGYFKFLRGSNHLGIESVVIAGLPKV</sequence>
<dbReference type="InterPro" id="IPR038765">
    <property type="entry name" value="Papain-like_cys_pep_sf"/>
</dbReference>
<dbReference type="RefSeq" id="XP_029716422.2">
    <property type="nucleotide sequence ID" value="XM_029860562.2"/>
</dbReference>
<keyword evidence="3" id="KW-0378">Hydrolase</keyword>